<evidence type="ECO:0000313" key="10">
    <source>
        <dbReference type="EMBL" id="GLC59179.1"/>
    </source>
</evidence>
<feature type="transmembrane region" description="Helical" evidence="9">
    <location>
        <begin position="215"/>
        <end position="236"/>
    </location>
</feature>
<comment type="caution">
    <text evidence="10">The sequence shown here is derived from an EMBL/GenBank/DDBJ whole genome shotgun (WGS) entry which is preliminary data.</text>
</comment>
<dbReference type="PANTHER" id="PTHR12982:SF0">
    <property type="entry name" value="PHOSPHATIDYLINOSITOL N-ACETYLGLUCOSAMINYLTRANSFERASE SUBUNIT C"/>
    <property type="match status" value="1"/>
</dbReference>
<comment type="subcellular location">
    <subcellularLocation>
        <location evidence="1">Membrane</location>
        <topology evidence="1">Multi-pass membrane protein</topology>
    </subcellularLocation>
</comment>
<dbReference type="GO" id="GO:0006506">
    <property type="term" value="P:GPI anchor biosynthetic process"/>
    <property type="evidence" value="ECO:0007669"/>
    <property type="project" value="UniProtKB-KW"/>
</dbReference>
<comment type="pathway">
    <text evidence="2">Glycolipid biosynthesis; glycosylphosphatidylinositol-anchor biosynthesis.</text>
</comment>
<evidence type="ECO:0000256" key="2">
    <source>
        <dbReference type="ARBA" id="ARBA00004687"/>
    </source>
</evidence>
<feature type="transmembrane region" description="Helical" evidence="9">
    <location>
        <begin position="76"/>
        <end position="99"/>
    </location>
</feature>
<dbReference type="AlphaFoldDB" id="A0A9W6BVI0"/>
<feature type="transmembrane region" description="Helical" evidence="9">
    <location>
        <begin position="242"/>
        <end position="263"/>
    </location>
</feature>
<feature type="transmembrane region" description="Helical" evidence="9">
    <location>
        <begin position="168"/>
        <end position="185"/>
    </location>
</feature>
<keyword evidence="6 9" id="KW-1133">Transmembrane helix</keyword>
<accession>A0A9W6BVI0</accession>
<dbReference type="PIRSF" id="PIRSF016104">
    <property type="entry name" value="GPI2"/>
    <property type="match status" value="1"/>
</dbReference>
<protein>
    <recommendedName>
        <fullName evidence="12">Phosphatidylinositol N-acetylglucosaminyltransferase subunit C</fullName>
    </recommendedName>
</protein>
<evidence type="ECO:0000256" key="4">
    <source>
        <dbReference type="ARBA" id="ARBA00022502"/>
    </source>
</evidence>
<name>A0A9W6BVI0_9CHLO</name>
<keyword evidence="7 9" id="KW-0472">Membrane</keyword>
<dbReference type="OrthoDB" id="196709at2759"/>
<reference evidence="10 11" key="1">
    <citation type="journal article" date="2023" name="Commun. Biol.">
        <title>Reorganization of the ancestral sex-determining regions during the evolution of trioecy in Pleodorina starrii.</title>
        <authorList>
            <person name="Takahashi K."/>
            <person name="Suzuki S."/>
            <person name="Kawai-Toyooka H."/>
            <person name="Yamamoto K."/>
            <person name="Hamaji T."/>
            <person name="Ootsuki R."/>
            <person name="Yamaguchi H."/>
            <person name="Kawachi M."/>
            <person name="Higashiyama T."/>
            <person name="Nozaki H."/>
        </authorList>
    </citation>
    <scope>NUCLEOTIDE SEQUENCE [LARGE SCALE GENOMIC DNA]</scope>
    <source>
        <strain evidence="10 11">NIES-4479</strain>
    </source>
</reference>
<feature type="compositionally biased region" description="Low complexity" evidence="8">
    <location>
        <begin position="299"/>
        <end position="309"/>
    </location>
</feature>
<evidence type="ECO:0000256" key="9">
    <source>
        <dbReference type="SAM" id="Phobius"/>
    </source>
</evidence>
<dbReference type="PANTHER" id="PTHR12982">
    <property type="entry name" value="PHOSPHATIDYLINOSITOL GLYCAN, CLASS C"/>
    <property type="match status" value="1"/>
</dbReference>
<feature type="transmembrane region" description="Helical" evidence="9">
    <location>
        <begin position="136"/>
        <end position="156"/>
    </location>
</feature>
<dbReference type="Pfam" id="PF06432">
    <property type="entry name" value="GPI2"/>
    <property type="match status" value="1"/>
</dbReference>
<dbReference type="InterPro" id="IPR009450">
    <property type="entry name" value="Plno_GlcNAc_GPI2"/>
</dbReference>
<organism evidence="10 11">
    <name type="scientific">Pleodorina starrii</name>
    <dbReference type="NCBI Taxonomy" id="330485"/>
    <lineage>
        <taxon>Eukaryota</taxon>
        <taxon>Viridiplantae</taxon>
        <taxon>Chlorophyta</taxon>
        <taxon>core chlorophytes</taxon>
        <taxon>Chlorophyceae</taxon>
        <taxon>CS clade</taxon>
        <taxon>Chlamydomonadales</taxon>
        <taxon>Volvocaceae</taxon>
        <taxon>Pleodorina</taxon>
    </lineage>
</organism>
<gene>
    <name evidence="10" type="primary">PLEST011726</name>
    <name evidence="10" type="ORF">PLESTB_001457400</name>
</gene>
<evidence type="ECO:0000256" key="6">
    <source>
        <dbReference type="ARBA" id="ARBA00022989"/>
    </source>
</evidence>
<evidence type="ECO:0000256" key="5">
    <source>
        <dbReference type="ARBA" id="ARBA00022692"/>
    </source>
</evidence>
<evidence type="ECO:0008006" key="12">
    <source>
        <dbReference type="Google" id="ProtNLM"/>
    </source>
</evidence>
<dbReference type="Proteomes" id="UP001165080">
    <property type="component" value="Unassembled WGS sequence"/>
</dbReference>
<dbReference type="EMBL" id="BRXU01000026">
    <property type="protein sequence ID" value="GLC59179.1"/>
    <property type="molecule type" value="Genomic_DNA"/>
</dbReference>
<comment type="similarity">
    <text evidence="3">Belongs to the PIGC family.</text>
</comment>
<evidence type="ECO:0000256" key="3">
    <source>
        <dbReference type="ARBA" id="ARBA00008321"/>
    </source>
</evidence>
<evidence type="ECO:0000256" key="7">
    <source>
        <dbReference type="ARBA" id="ARBA00023136"/>
    </source>
</evidence>
<evidence type="ECO:0000313" key="11">
    <source>
        <dbReference type="Proteomes" id="UP001165080"/>
    </source>
</evidence>
<dbReference type="GO" id="GO:0000506">
    <property type="term" value="C:glycosylphosphatidylinositol-N-acetylglucosaminyltransferase (GPI-GnT) complex"/>
    <property type="evidence" value="ECO:0007669"/>
    <property type="project" value="TreeGrafter"/>
</dbReference>
<evidence type="ECO:0000256" key="8">
    <source>
        <dbReference type="SAM" id="MobiDB-lite"/>
    </source>
</evidence>
<keyword evidence="11" id="KW-1185">Reference proteome</keyword>
<evidence type="ECO:0000256" key="1">
    <source>
        <dbReference type="ARBA" id="ARBA00004141"/>
    </source>
</evidence>
<sequence length="316" mass="32366">MEKSWEKALWKKQGLPDNYTDATFLQHLVVNASVPPRSYWPVALASAAVTQQLSCVVAAAAVPLHLAAGRIDAGGVLVACAVLLALGYGTCALLGGHLLGGSVARGVRQCLLLVGGVYGLAPLLRSLAATTSTDSVVALAVAGGLVNLALGDYGFVNNEAEDRRLTGTVSLGAGVMAAVLLASRLGSELQVFAQVLLSLELFLLSPYVRRHVQRASVVAHVALTAAMAAAAAGLLAAATGPAAAAAFVLCAACVSFLVPAALVRAHKFKAKISGPWDEAAPHIPRELLLRPQPPPPRAQPRAGAGARASSPPPRQQ</sequence>
<feature type="transmembrane region" description="Helical" evidence="9">
    <location>
        <begin position="191"/>
        <end position="208"/>
    </location>
</feature>
<keyword evidence="5 9" id="KW-0812">Transmembrane</keyword>
<keyword evidence="4" id="KW-0337">GPI-anchor biosynthesis</keyword>
<proteinExistence type="inferred from homology"/>
<feature type="region of interest" description="Disordered" evidence="8">
    <location>
        <begin position="283"/>
        <end position="316"/>
    </location>
</feature>